<feature type="compositionally biased region" description="Polar residues" evidence="1">
    <location>
        <begin position="1266"/>
        <end position="1287"/>
    </location>
</feature>
<dbReference type="InterPro" id="IPR011989">
    <property type="entry name" value="ARM-like"/>
</dbReference>
<sequence>MVGMTSNAREKTSNVLHLINYTTDMPLKLQYLDQFKEILLKNGDSLCSEFFPNLVEFQKDRFSPIRKLLAQIIGEIGSTYTELIPEIVPALISFLEDDTPAVARQAISSGTDLFRRTLEKVAVKGLSASELDDSLKTSWEWMLKFKDAVCPIAFQKHGTDGIRLLAIKFVEAIVLLYTPDPNGSSEPPPCQSSEGKIEGFSISWLRGGHPVLNVADLSMEASQSLGLLLDQLRFPTVKSLSNLTIIVLINSLSTIATKRPAFYGRILPVLLGLEPSSSVVKGVRVTGAHHALKKAFLSCLQCTHPGAAPWCERLVGAMREMEDGKLVEHTTAGSLDARRCESQSTEEENPLTKAYDAGQESGRKRSMIQEISDPEQDDGVTGKRARSSPINSEGSNRDRKPNLNQGTLSSNGATSSTGDGETGTVQQLVAMFGALVAQGDKAAGSLEILLSSISADLLGEVVMANMRRLPPKFEEDEETMSNMSSLLNIADSNTLASHLMSLVSDIPSLSAVFQQKHLEDEHQEVVTSEIDSAFGSRNDTIATIASIIMTNPGSVGHPIRPQYESPTMSSDMHEAGTPESGIPGLDSSVCADAMPEAPDASHLINVDTEGESQDKVTNSDGSYLMDYSSTVSVLADKTEEFGLQVPVSDTNSSVSTSSQCILPKMSAPVIELTDEQKDQLQKTAFIRIIEAYKQISIAGASDVRFSLLAYLGVEYPLELDPWKLLQEHISSDYLTYEGHELTLRVLYRLFGEAEKENDFFSSTTATSVYETFLLTVAETLRDSFPASDKSLSRLFGEVPYLPGPAFKLLESLCSPGSSEITDKETQNGDRVTQGLSAVWSLILQRPPIRDVCLKIALQSAVHQLEEVRMKAIRLVANKLYPIPSIAQQIEDFANEMLLSVTKRNTTEGLDTEGPTPEVQKDADVEKPSNDQLLSKTGVEEVSSDTTSLISEAQRCMSLYFALCTKKRSLFRQIFIIYKSIPKAVTEAVHRHIPILVRTIGSSPEILAIISDPPSGSESLLLQVLHILTDGTVPSPDLVYTVKKLYDSKLKDVGILIPVLSSLPKEEVLPIFPKLVNLPADKFQTALARMLQGSSHSSPILSPAEVLIAIHGIDPEKDGIALKKVMDACNACFEQRQVFTQQVLAKVLNQLVEQIPLPLLFMRTVLQAIGAFPALVDFIMEILSRLVTKQIWKYPKLWVGFLKCALLTQPQSFGVLLQLPAAQLESALSRTAASLKAPLIAHAEQPSIRSSLPRSTLVVLGLAQDSQVSSQAPKSPSHQTTETSNSVTVAEGVTDPKESSTAS</sequence>
<feature type="domain" description="Symplekin C-terminal" evidence="3">
    <location>
        <begin position="1051"/>
        <end position="1228"/>
    </location>
</feature>
<dbReference type="InterPro" id="IPR032460">
    <property type="entry name" value="Symplekin/Pta1_N"/>
</dbReference>
<dbReference type="SUPFAM" id="SSF48371">
    <property type="entry name" value="ARM repeat"/>
    <property type="match status" value="1"/>
</dbReference>
<organism evidence="4 5">
    <name type="scientific">Papaver atlanticum</name>
    <dbReference type="NCBI Taxonomy" id="357466"/>
    <lineage>
        <taxon>Eukaryota</taxon>
        <taxon>Viridiplantae</taxon>
        <taxon>Streptophyta</taxon>
        <taxon>Embryophyta</taxon>
        <taxon>Tracheophyta</taxon>
        <taxon>Spermatophyta</taxon>
        <taxon>Magnoliopsida</taxon>
        <taxon>Ranunculales</taxon>
        <taxon>Papaveraceae</taxon>
        <taxon>Papaveroideae</taxon>
        <taxon>Papaver</taxon>
    </lineage>
</organism>
<feature type="region of interest" description="Disordered" evidence="1">
    <location>
        <begin position="1266"/>
        <end position="1302"/>
    </location>
</feature>
<evidence type="ECO:0000313" key="4">
    <source>
        <dbReference type="EMBL" id="KAI3906629.1"/>
    </source>
</evidence>
<accession>A0AAD4XDE8</accession>
<protein>
    <recommendedName>
        <fullName evidence="6">Symplekin</fullName>
    </recommendedName>
</protein>
<evidence type="ECO:0000259" key="2">
    <source>
        <dbReference type="Pfam" id="PF11935"/>
    </source>
</evidence>
<feature type="domain" description="Symplekin/Pta1 N-terminal" evidence="2">
    <location>
        <begin position="100"/>
        <end position="311"/>
    </location>
</feature>
<reference evidence="4" key="1">
    <citation type="submission" date="2022-04" db="EMBL/GenBank/DDBJ databases">
        <title>A functionally conserved STORR gene fusion in Papaver species that diverged 16.8 million years ago.</title>
        <authorList>
            <person name="Catania T."/>
        </authorList>
    </citation>
    <scope>NUCLEOTIDE SEQUENCE</scope>
    <source>
        <strain evidence="4">S-188037</strain>
    </source>
</reference>
<dbReference type="Pfam" id="PF12295">
    <property type="entry name" value="Symplekin_C"/>
    <property type="match status" value="1"/>
</dbReference>
<dbReference type="InterPro" id="IPR022075">
    <property type="entry name" value="Symplekin_C"/>
</dbReference>
<feature type="compositionally biased region" description="Basic and acidic residues" evidence="1">
    <location>
        <begin position="1293"/>
        <end position="1302"/>
    </location>
</feature>
<feature type="region of interest" description="Disordered" evidence="1">
    <location>
        <begin position="905"/>
        <end position="931"/>
    </location>
</feature>
<feature type="compositionally biased region" description="Basic and acidic residues" evidence="1">
    <location>
        <begin position="918"/>
        <end position="928"/>
    </location>
</feature>
<feature type="region of interest" description="Disordered" evidence="1">
    <location>
        <begin position="328"/>
        <end position="421"/>
    </location>
</feature>
<proteinExistence type="predicted"/>
<feature type="compositionally biased region" description="Polar residues" evidence="1">
    <location>
        <begin position="402"/>
        <end position="421"/>
    </location>
</feature>
<dbReference type="Pfam" id="PF11935">
    <property type="entry name" value="SYMPK_PTA1_N"/>
    <property type="match status" value="1"/>
</dbReference>
<evidence type="ECO:0008006" key="6">
    <source>
        <dbReference type="Google" id="ProtNLM"/>
    </source>
</evidence>
<dbReference type="Proteomes" id="UP001202328">
    <property type="component" value="Unassembled WGS sequence"/>
</dbReference>
<dbReference type="Gene3D" id="1.25.10.10">
    <property type="entry name" value="Leucine-rich Repeat Variant"/>
    <property type="match status" value="1"/>
</dbReference>
<name>A0AAD4XDE8_9MAGN</name>
<dbReference type="InterPro" id="IPR016024">
    <property type="entry name" value="ARM-type_fold"/>
</dbReference>
<keyword evidence="5" id="KW-1185">Reference proteome</keyword>
<dbReference type="PANTHER" id="PTHR47184:SF2">
    <property type="entry name" value="SYMPLEKIN"/>
    <property type="match status" value="1"/>
</dbReference>
<gene>
    <name evidence="4" type="ORF">MKW98_009537</name>
</gene>
<dbReference type="EMBL" id="JAJJMB010010755">
    <property type="protein sequence ID" value="KAI3906629.1"/>
    <property type="molecule type" value="Genomic_DNA"/>
</dbReference>
<evidence type="ECO:0000259" key="3">
    <source>
        <dbReference type="Pfam" id="PF12295"/>
    </source>
</evidence>
<comment type="caution">
    <text evidence="4">The sequence shown here is derived from an EMBL/GenBank/DDBJ whole genome shotgun (WGS) entry which is preliminary data.</text>
</comment>
<evidence type="ECO:0000256" key="1">
    <source>
        <dbReference type="SAM" id="MobiDB-lite"/>
    </source>
</evidence>
<dbReference type="PANTHER" id="PTHR47184">
    <property type="entry name" value="PHOSPHATIDYLINOSITOL 3-AND 4-KINASE FAMILY PROTEIN-RELATED"/>
    <property type="match status" value="1"/>
</dbReference>
<evidence type="ECO:0000313" key="5">
    <source>
        <dbReference type="Proteomes" id="UP001202328"/>
    </source>
</evidence>